<accession>A0AAV3RHX6</accession>
<organism evidence="2 3">
    <name type="scientific">Lithospermum erythrorhizon</name>
    <name type="common">Purple gromwell</name>
    <name type="synonym">Lithospermum officinale var. erythrorhizon</name>
    <dbReference type="NCBI Taxonomy" id="34254"/>
    <lineage>
        <taxon>Eukaryota</taxon>
        <taxon>Viridiplantae</taxon>
        <taxon>Streptophyta</taxon>
        <taxon>Embryophyta</taxon>
        <taxon>Tracheophyta</taxon>
        <taxon>Spermatophyta</taxon>
        <taxon>Magnoliopsida</taxon>
        <taxon>eudicotyledons</taxon>
        <taxon>Gunneridae</taxon>
        <taxon>Pentapetalae</taxon>
        <taxon>asterids</taxon>
        <taxon>lamiids</taxon>
        <taxon>Boraginales</taxon>
        <taxon>Boraginaceae</taxon>
        <taxon>Boraginoideae</taxon>
        <taxon>Lithospermeae</taxon>
        <taxon>Lithospermum</taxon>
    </lineage>
</organism>
<gene>
    <name evidence="2" type="ORF">LIER_28112</name>
</gene>
<evidence type="ECO:0000313" key="3">
    <source>
        <dbReference type="Proteomes" id="UP001454036"/>
    </source>
</evidence>
<name>A0AAV3RHX6_LITER</name>
<protein>
    <submittedName>
        <fullName evidence="2">Uncharacterized protein</fullName>
    </submittedName>
</protein>
<dbReference type="AlphaFoldDB" id="A0AAV3RHX6"/>
<evidence type="ECO:0000256" key="1">
    <source>
        <dbReference type="SAM" id="MobiDB-lite"/>
    </source>
</evidence>
<keyword evidence="3" id="KW-1185">Reference proteome</keyword>
<dbReference type="EMBL" id="BAABME010009234">
    <property type="protein sequence ID" value="GAA0174793.1"/>
    <property type="molecule type" value="Genomic_DNA"/>
</dbReference>
<feature type="region of interest" description="Disordered" evidence="1">
    <location>
        <begin position="166"/>
        <end position="194"/>
    </location>
</feature>
<dbReference type="Proteomes" id="UP001454036">
    <property type="component" value="Unassembled WGS sequence"/>
</dbReference>
<sequence>MAIDLITERISTLATSPRTSFSQDSVDGNNANNLFQSDPSPIDSSPDFNFCISNNTAVETCSADELFYDGLIRPLQLQERFVVPKNLSFSRPQSHQTSLIPPRAIETSEEINFKEEIIPKKTEAELKNSNQSKSFWSIKRSCSLHCNSSHKKSSFWSLPLLSRSKSTGSIPKGLKEGQKQNPNPNKQPKKSTGSSASSVYFYAYPLSHKQPSLRKSYRGSNLSGVGIFPVIYVPPPCTIKGTANLFGLGSLFKNGKHKTKK</sequence>
<reference evidence="2 3" key="1">
    <citation type="submission" date="2024-01" db="EMBL/GenBank/DDBJ databases">
        <title>The complete chloroplast genome sequence of Lithospermum erythrorhizon: insights into the phylogenetic relationship among Boraginaceae species and the maternal lineages of purple gromwells.</title>
        <authorList>
            <person name="Okada T."/>
            <person name="Watanabe K."/>
        </authorList>
    </citation>
    <scope>NUCLEOTIDE SEQUENCE [LARGE SCALE GENOMIC DNA]</scope>
</reference>
<dbReference type="PANTHER" id="PTHR36757">
    <property type="entry name" value="BNAANNG22500D PROTEIN"/>
    <property type="match status" value="1"/>
</dbReference>
<proteinExistence type="predicted"/>
<dbReference type="PANTHER" id="PTHR36757:SF1">
    <property type="entry name" value="GENOME ASSEMBLY, CHROMOSOME: A04"/>
    <property type="match status" value="1"/>
</dbReference>
<evidence type="ECO:0000313" key="2">
    <source>
        <dbReference type="EMBL" id="GAA0174793.1"/>
    </source>
</evidence>
<comment type="caution">
    <text evidence="2">The sequence shown here is derived from an EMBL/GenBank/DDBJ whole genome shotgun (WGS) entry which is preliminary data.</text>
</comment>